<dbReference type="GO" id="GO:0060395">
    <property type="term" value="P:SMAD protein signal transduction"/>
    <property type="evidence" value="ECO:0007669"/>
    <property type="project" value="TreeGrafter"/>
</dbReference>
<keyword evidence="2 9" id="KW-0963">Cytoplasm</keyword>
<proteinExistence type="inferred from homology"/>
<dbReference type="Pfam" id="PF03165">
    <property type="entry name" value="MH1"/>
    <property type="match status" value="1"/>
</dbReference>
<dbReference type="Pfam" id="PF03166">
    <property type="entry name" value="MH2"/>
    <property type="match status" value="1"/>
</dbReference>
<dbReference type="GO" id="GO:0030154">
    <property type="term" value="P:cell differentiation"/>
    <property type="evidence" value="ECO:0007669"/>
    <property type="project" value="TreeGrafter"/>
</dbReference>
<dbReference type="InterPro" id="IPR013790">
    <property type="entry name" value="Dwarfin"/>
</dbReference>
<dbReference type="InterPro" id="IPR001132">
    <property type="entry name" value="SMAD_dom_Dwarfin-type"/>
</dbReference>
<dbReference type="Gene3D" id="2.60.200.10">
    <property type="match status" value="1"/>
</dbReference>
<evidence type="ECO:0000313" key="13">
    <source>
        <dbReference type="Proteomes" id="UP000290809"/>
    </source>
</evidence>
<keyword evidence="4" id="KW-0862">Zinc</keyword>
<dbReference type="STRING" id="6184.A0A430QRV9"/>
<dbReference type="GO" id="GO:0005737">
    <property type="term" value="C:cytoplasm"/>
    <property type="evidence" value="ECO:0007669"/>
    <property type="project" value="UniProtKB-SubCell"/>
</dbReference>
<evidence type="ECO:0000256" key="5">
    <source>
        <dbReference type="ARBA" id="ARBA00023015"/>
    </source>
</evidence>
<dbReference type="PANTHER" id="PTHR13703">
    <property type="entry name" value="SMAD"/>
    <property type="match status" value="1"/>
</dbReference>
<dbReference type="PROSITE" id="PS51075">
    <property type="entry name" value="MH1"/>
    <property type="match status" value="1"/>
</dbReference>
<dbReference type="Gene3D" id="3.90.520.10">
    <property type="entry name" value="SMAD MH1 domain"/>
    <property type="match status" value="1"/>
</dbReference>
<feature type="domain" description="MH1" evidence="10">
    <location>
        <begin position="48"/>
        <end position="172"/>
    </location>
</feature>
<keyword evidence="3" id="KW-0479">Metal-binding</keyword>
<dbReference type="PROSITE" id="PS51076">
    <property type="entry name" value="MH2"/>
    <property type="match status" value="1"/>
</dbReference>
<dbReference type="GO" id="GO:0071144">
    <property type="term" value="C:heteromeric SMAD protein complex"/>
    <property type="evidence" value="ECO:0007669"/>
    <property type="project" value="TreeGrafter"/>
</dbReference>
<reference evidence="12 13" key="1">
    <citation type="journal article" date="2019" name="PLoS Pathog.">
        <title>Genome sequence of the bovine parasite Schistosoma bovis Tanzania.</title>
        <authorList>
            <person name="Oey H."/>
            <person name="Zakrzewski M."/>
            <person name="Gobert G."/>
            <person name="Gravermann K."/>
            <person name="Stoye J."/>
            <person name="Jones M."/>
            <person name="Mcmanus D."/>
            <person name="Krause L."/>
        </authorList>
    </citation>
    <scope>NUCLEOTIDE SEQUENCE [LARGE SCALE GENOMIC DNA]</scope>
    <source>
        <strain evidence="12 13">TAN1997</strain>
    </source>
</reference>
<dbReference type="GO" id="GO:0000981">
    <property type="term" value="F:DNA-binding transcription factor activity, RNA polymerase II-specific"/>
    <property type="evidence" value="ECO:0007669"/>
    <property type="project" value="TreeGrafter"/>
</dbReference>
<evidence type="ECO:0000313" key="12">
    <source>
        <dbReference type="EMBL" id="RTG90428.1"/>
    </source>
</evidence>
<dbReference type="FunFam" id="3.90.520.10:FF:000002">
    <property type="entry name" value="Mothers against decapentaplegic homolog"/>
    <property type="match status" value="1"/>
</dbReference>
<name>A0A430QRV9_SCHBO</name>
<dbReference type="InterPro" id="IPR013019">
    <property type="entry name" value="MAD_homology_MH1"/>
</dbReference>
<keyword evidence="8 9" id="KW-0539">Nucleus</keyword>
<keyword evidence="5 9" id="KW-0805">Transcription regulation</keyword>
<protein>
    <recommendedName>
        <fullName evidence="9">Mothers against decapentaplegic homolog</fullName>
        <shortName evidence="9">MAD homolog</shortName>
        <shortName evidence="9">Mothers against DPP homolog</shortName>
    </recommendedName>
    <alternativeName>
        <fullName evidence="9">SMAD family member</fullName>
    </alternativeName>
</protein>
<evidence type="ECO:0000256" key="6">
    <source>
        <dbReference type="ARBA" id="ARBA00023125"/>
    </source>
</evidence>
<sequence>FVVLYVYLYLSYLFLKPNPYQLDLRAGQCAMSFNSSQLDCASPDLVTVIVHSLMCHRQSGESEEFARRAIESLVKKLKERQEDLESLVTAITTSGSQPSKCVTIQRTLDGRMQIAGRKCLPHIIYSRIWRWPDLHRNELRHSKHCLFGFELKQDCVCINPYHYERVVSPVDLAALSLSPTPEKGDMCSDTESESNCPDSLVSGFKGAQIADMGSCLPGDPINEGKNCNSSVLLSTHPRLTVRDILGEHISHTGCSKNQECDLEQTPLLSNSQIDSSPALSSSISISRVNPAPHLDRGQSTMAWSGIANQNHPNTFIHSATNFSKDSSIESENTCVTGYSKVIPVNLPTIRTMDVVKCTIDPPIIFTPVQTNSLLTSSFVPTAYSSNATPVCLSGNTNGAVNNSSNKRPGGSSGTAGGCSTGGSGFGSGAPCGVGGAAGAGGGGWGNRRGPPAPPFTPSGSLLQPLPVLTTQRPPEYWCNIAYFELDQQVGELFKVPSQYSRVTVDGYTDPSSPNRFCLGQLSNVHRSEQSEKSRLYIGKGVELDNVGEGDVWIRCLSEFSVFVQSYYLDREAGRAPGDAVHKIYPGAYIKVFDIRQCHEEMKSLAQSSHAAAVRQAAAVVGSPTTSDLLSQIPGALPLGSNQSAPGSLPGTLGTGASIMATAGVGVDDLRRLCMLRLSFVKGWGPDYPRRSIKETPCWIEIQLHRPLQLLDEVLQAMPLNDLKPTRHFFSYFPQPSGCNSVRPAATKRV</sequence>
<dbReference type="FunFam" id="2.60.200.10:FF:000002">
    <property type="entry name" value="Mothers against decapentaplegic homolog"/>
    <property type="match status" value="1"/>
</dbReference>
<evidence type="ECO:0000259" key="11">
    <source>
        <dbReference type="PROSITE" id="PS51076"/>
    </source>
</evidence>
<evidence type="ECO:0000256" key="1">
    <source>
        <dbReference type="ARBA" id="ARBA00005545"/>
    </source>
</evidence>
<feature type="domain" description="MH2" evidence="11">
    <location>
        <begin position="477"/>
        <end position="728"/>
    </location>
</feature>
<dbReference type="InterPro" id="IPR003619">
    <property type="entry name" value="MAD_homology1_Dwarfin-type"/>
</dbReference>
<dbReference type="GO" id="GO:0000978">
    <property type="term" value="F:RNA polymerase II cis-regulatory region sequence-specific DNA binding"/>
    <property type="evidence" value="ECO:0007669"/>
    <property type="project" value="TreeGrafter"/>
</dbReference>
<dbReference type="GO" id="GO:0009653">
    <property type="term" value="P:anatomical structure morphogenesis"/>
    <property type="evidence" value="ECO:0007669"/>
    <property type="project" value="TreeGrafter"/>
</dbReference>
<dbReference type="PANTHER" id="PTHR13703:SF45">
    <property type="entry name" value="MOTHERS AGAINST DECAPENTAPLEGIC HOMOLOG"/>
    <property type="match status" value="1"/>
</dbReference>
<keyword evidence="6" id="KW-0238">DNA-binding</keyword>
<evidence type="ECO:0000256" key="8">
    <source>
        <dbReference type="ARBA" id="ARBA00023242"/>
    </source>
</evidence>
<dbReference type="InterPro" id="IPR017855">
    <property type="entry name" value="SMAD-like_dom_sf"/>
</dbReference>
<keyword evidence="7 9" id="KW-0804">Transcription</keyword>
<evidence type="ECO:0000259" key="10">
    <source>
        <dbReference type="PROSITE" id="PS51075"/>
    </source>
</evidence>
<dbReference type="SUPFAM" id="SSF49879">
    <property type="entry name" value="SMAD/FHA domain"/>
    <property type="match status" value="1"/>
</dbReference>
<dbReference type="AlphaFoldDB" id="A0A430QRV9"/>
<evidence type="ECO:0000256" key="2">
    <source>
        <dbReference type="ARBA" id="ARBA00022490"/>
    </source>
</evidence>
<gene>
    <name evidence="12" type="ORF">DC041_0004321</name>
</gene>
<dbReference type="CDD" id="cd10492">
    <property type="entry name" value="MH1_SMAD_4"/>
    <property type="match status" value="1"/>
</dbReference>
<accession>A0A430QRV9</accession>
<evidence type="ECO:0000256" key="7">
    <source>
        <dbReference type="ARBA" id="ARBA00023163"/>
    </source>
</evidence>
<evidence type="ECO:0000256" key="9">
    <source>
        <dbReference type="RuleBase" id="RU361195"/>
    </source>
</evidence>
<dbReference type="InterPro" id="IPR036578">
    <property type="entry name" value="SMAD_MH1_sf"/>
</dbReference>
<feature type="non-terminal residue" evidence="12">
    <location>
        <position position="1"/>
    </location>
</feature>
<keyword evidence="13" id="KW-1185">Reference proteome</keyword>
<dbReference type="SUPFAM" id="SSF56366">
    <property type="entry name" value="SMAD MH1 domain"/>
    <property type="match status" value="1"/>
</dbReference>
<evidence type="ECO:0000256" key="4">
    <source>
        <dbReference type="ARBA" id="ARBA00022833"/>
    </source>
</evidence>
<comment type="caution">
    <text evidence="12">The sequence shown here is derived from an EMBL/GenBank/DDBJ whole genome shotgun (WGS) entry which is preliminary data.</text>
</comment>
<dbReference type="GO" id="GO:0046872">
    <property type="term" value="F:metal ion binding"/>
    <property type="evidence" value="ECO:0007669"/>
    <property type="project" value="UniProtKB-KW"/>
</dbReference>
<evidence type="ECO:0000256" key="3">
    <source>
        <dbReference type="ARBA" id="ARBA00022723"/>
    </source>
</evidence>
<dbReference type="CDD" id="cd10498">
    <property type="entry name" value="MH2_SMAD_4"/>
    <property type="match status" value="1"/>
</dbReference>
<dbReference type="GO" id="GO:0030509">
    <property type="term" value="P:BMP signaling pathway"/>
    <property type="evidence" value="ECO:0007669"/>
    <property type="project" value="TreeGrafter"/>
</dbReference>
<dbReference type="Proteomes" id="UP000290809">
    <property type="component" value="Unassembled WGS sequence"/>
</dbReference>
<dbReference type="EMBL" id="QMKO01001445">
    <property type="protein sequence ID" value="RTG90428.1"/>
    <property type="molecule type" value="Genomic_DNA"/>
</dbReference>
<organism evidence="12 13">
    <name type="scientific">Schistosoma bovis</name>
    <name type="common">Blood fluke</name>
    <dbReference type="NCBI Taxonomy" id="6184"/>
    <lineage>
        <taxon>Eukaryota</taxon>
        <taxon>Metazoa</taxon>
        <taxon>Spiralia</taxon>
        <taxon>Lophotrochozoa</taxon>
        <taxon>Platyhelminthes</taxon>
        <taxon>Trematoda</taxon>
        <taxon>Digenea</taxon>
        <taxon>Strigeidida</taxon>
        <taxon>Schistosomatoidea</taxon>
        <taxon>Schistosomatidae</taxon>
        <taxon>Schistosoma</taxon>
    </lineage>
</organism>
<dbReference type="InterPro" id="IPR008984">
    <property type="entry name" value="SMAD_FHA_dom_sf"/>
</dbReference>
<dbReference type="GO" id="GO:0070411">
    <property type="term" value="F:I-SMAD binding"/>
    <property type="evidence" value="ECO:0007669"/>
    <property type="project" value="TreeGrafter"/>
</dbReference>
<comment type="similarity">
    <text evidence="1 9">Belongs to the dwarfin/SMAD family.</text>
</comment>
<comment type="subcellular location">
    <subcellularLocation>
        <location evidence="9">Cytoplasm</location>
    </subcellularLocation>
    <subcellularLocation>
        <location evidence="9">Nucleus</location>
    </subcellularLocation>
</comment>
<dbReference type="SMART" id="SM00524">
    <property type="entry name" value="DWB"/>
    <property type="match status" value="1"/>
</dbReference>
<dbReference type="SMART" id="SM00523">
    <property type="entry name" value="DWA"/>
    <property type="match status" value="1"/>
</dbReference>